<dbReference type="AlphaFoldDB" id="A0A3N6NC34"/>
<sequence length="403" mass="42820">MDRFTRRDALLATGSVGIGAIAGCLEDPRTGGENGSGNGDTGGNGSAGTGGDGDVTAETFQLGPTLSRPLWHEHEDGRTGFLTVLESDRDAPWMIDDPDEIDGLEEWYGETDFSESVLVYVQTVGPNTCYSEVDVRDVAVSADALGGEESERAITATARPVDVSDEGEACGEAVTYPAAFVRVTGDELPSAAAFEITDGWGETETVDSTGGLLDPDGLPGFVRPTHDPETVPDALSCDADDFERLRSPDDGDVAWGETAGDDGEALLAMRVENPQYDGDDERQALAFERGDEVRIRVRNVSDGTVTTGNRNKYSLEVSTADGWMDVRGAVDDAPIAYTDEGIIHPPGEGFEWTLTLSESGVLEDDVHGEHLEICPDLPDGRYRFVFWGGSGDGVPAVAFDLVG</sequence>
<reference evidence="2 3" key="1">
    <citation type="submission" date="2018-10" db="EMBL/GenBank/DDBJ databases">
        <title>Natrarchaeobius chitinivorans gen. nov., sp. nov., and Natrarchaeobius haloalkaliphilus sp. nov., alkaliphilic, chitin-utilizing haloarchaea from hypersaline alkaline lakes.</title>
        <authorList>
            <person name="Sorokin D.Y."/>
            <person name="Elcheninov A.G."/>
            <person name="Kostrikina N.A."/>
            <person name="Bale N.J."/>
            <person name="Sinninghe Damste J.S."/>
            <person name="Khijniak T.V."/>
            <person name="Kublanov I.V."/>
            <person name="Toshchakov S.V."/>
        </authorList>
    </citation>
    <scope>NUCLEOTIDE SEQUENCE [LARGE SCALE GENOMIC DNA]</scope>
    <source>
        <strain evidence="2 3">AArcht7</strain>
    </source>
</reference>
<gene>
    <name evidence="2" type="ORF">EA472_20625</name>
</gene>
<protein>
    <submittedName>
        <fullName evidence="2">Uncharacterized protein</fullName>
    </submittedName>
</protein>
<feature type="region of interest" description="Disordered" evidence="1">
    <location>
        <begin position="29"/>
        <end position="59"/>
    </location>
</feature>
<dbReference type="OrthoDB" id="167544at2157"/>
<organism evidence="2 3">
    <name type="scientific">Natrarchaeobius chitinivorans</name>
    <dbReference type="NCBI Taxonomy" id="1679083"/>
    <lineage>
        <taxon>Archaea</taxon>
        <taxon>Methanobacteriati</taxon>
        <taxon>Methanobacteriota</taxon>
        <taxon>Stenosarchaea group</taxon>
        <taxon>Halobacteria</taxon>
        <taxon>Halobacteriales</taxon>
        <taxon>Natrialbaceae</taxon>
        <taxon>Natrarchaeobius</taxon>
    </lineage>
</organism>
<evidence type="ECO:0000313" key="2">
    <source>
        <dbReference type="EMBL" id="RQG96262.1"/>
    </source>
</evidence>
<proteinExistence type="predicted"/>
<feature type="compositionally biased region" description="Gly residues" evidence="1">
    <location>
        <begin position="32"/>
        <end position="53"/>
    </location>
</feature>
<dbReference type="EMBL" id="REFZ01000025">
    <property type="protein sequence ID" value="RQG96262.1"/>
    <property type="molecule type" value="Genomic_DNA"/>
</dbReference>
<accession>A0A3N6NC34</accession>
<keyword evidence="3" id="KW-1185">Reference proteome</keyword>
<comment type="caution">
    <text evidence="2">The sequence shown here is derived from an EMBL/GenBank/DDBJ whole genome shotgun (WGS) entry which is preliminary data.</text>
</comment>
<dbReference type="PROSITE" id="PS51257">
    <property type="entry name" value="PROKAR_LIPOPROTEIN"/>
    <property type="match status" value="1"/>
</dbReference>
<evidence type="ECO:0000256" key="1">
    <source>
        <dbReference type="SAM" id="MobiDB-lite"/>
    </source>
</evidence>
<dbReference type="Proteomes" id="UP000281431">
    <property type="component" value="Unassembled WGS sequence"/>
</dbReference>
<evidence type="ECO:0000313" key="3">
    <source>
        <dbReference type="Proteomes" id="UP000281431"/>
    </source>
</evidence>
<name>A0A3N6NC34_NATCH</name>